<evidence type="ECO:0000259" key="2">
    <source>
        <dbReference type="PROSITE" id="PS50902"/>
    </source>
</evidence>
<evidence type="ECO:0000256" key="1">
    <source>
        <dbReference type="ARBA" id="ARBA00006961"/>
    </source>
</evidence>
<dbReference type="InterPro" id="IPR008254">
    <property type="entry name" value="Flavodoxin/NO_synth"/>
</dbReference>
<dbReference type="InterPro" id="IPR005025">
    <property type="entry name" value="FMN_Rdtase-like_dom"/>
</dbReference>
<dbReference type="Gene3D" id="3.40.50.360">
    <property type="match status" value="1"/>
</dbReference>
<sequence>MTIKLAIVYYSSTGTNYAMARAAEREAQHRGAEVRFVRAAELAPQEAIDANPAWKAHVEATRDVPVATPGDLEWADAILFSTPTRYGNVAAQLKQLIDSTGGLWAEGKLIDKAVSAMSSASNPHGGQEATILALYTTMYHWGAIVVAPGYTDPVLFETGGNPYGASATADMQGNFDEKVLDAVKVQTKRLLDVAAKLQR</sequence>
<comment type="similarity">
    <text evidence="1">Belongs to the WrbA family.</text>
</comment>
<feature type="domain" description="Flavodoxin-like" evidence="2">
    <location>
        <begin position="5"/>
        <end position="191"/>
    </location>
</feature>
<dbReference type="PANTHER" id="PTHR30546">
    <property type="entry name" value="FLAVODOXIN-RELATED PROTEIN WRBA-RELATED"/>
    <property type="match status" value="1"/>
</dbReference>
<evidence type="ECO:0000313" key="4">
    <source>
        <dbReference type="Proteomes" id="UP000621560"/>
    </source>
</evidence>
<dbReference type="SUPFAM" id="SSF52218">
    <property type="entry name" value="Flavoproteins"/>
    <property type="match status" value="1"/>
</dbReference>
<organism evidence="3 4">
    <name type="scientific">Paenibacillus sabuli</name>
    <dbReference type="NCBI Taxonomy" id="2772509"/>
    <lineage>
        <taxon>Bacteria</taxon>
        <taxon>Bacillati</taxon>
        <taxon>Bacillota</taxon>
        <taxon>Bacilli</taxon>
        <taxon>Bacillales</taxon>
        <taxon>Paenibacillaceae</taxon>
        <taxon>Paenibacillus</taxon>
    </lineage>
</organism>
<dbReference type="GO" id="GO:0003955">
    <property type="term" value="F:NAD(P)H dehydrogenase (quinone) activity"/>
    <property type="evidence" value="ECO:0007669"/>
    <property type="project" value="UniProtKB-EC"/>
</dbReference>
<dbReference type="GO" id="GO:0010181">
    <property type="term" value="F:FMN binding"/>
    <property type="evidence" value="ECO:0007669"/>
    <property type="project" value="InterPro"/>
</dbReference>
<dbReference type="EMBL" id="JACXIZ010000044">
    <property type="protein sequence ID" value="MBD2847752.1"/>
    <property type="molecule type" value="Genomic_DNA"/>
</dbReference>
<dbReference type="Proteomes" id="UP000621560">
    <property type="component" value="Unassembled WGS sequence"/>
</dbReference>
<dbReference type="NCBIfam" id="NF002999">
    <property type="entry name" value="PRK03767.1"/>
    <property type="match status" value="1"/>
</dbReference>
<dbReference type="PANTHER" id="PTHR30546:SF23">
    <property type="entry name" value="FLAVOPROTEIN-LIKE PROTEIN YCP4-RELATED"/>
    <property type="match status" value="1"/>
</dbReference>
<name>A0A927BVS5_9BACL</name>
<dbReference type="NCBIfam" id="TIGR01755">
    <property type="entry name" value="flav_wrbA"/>
    <property type="match status" value="1"/>
</dbReference>
<gene>
    <name evidence="3" type="primary">wrbA</name>
    <name evidence="3" type="ORF">IDH44_21375</name>
</gene>
<dbReference type="EC" id="1.6.5.2" evidence="3"/>
<dbReference type="InterPro" id="IPR010089">
    <property type="entry name" value="Flavoprotein_WrbA-like"/>
</dbReference>
<dbReference type="AlphaFoldDB" id="A0A927BVS5"/>
<dbReference type="Pfam" id="PF03358">
    <property type="entry name" value="FMN_red"/>
    <property type="match status" value="1"/>
</dbReference>
<protein>
    <submittedName>
        <fullName evidence="3">NAD(P)H:quinone oxidoreductase</fullName>
        <ecNumber evidence="3">1.6.5.2</ecNumber>
    </submittedName>
</protein>
<dbReference type="GO" id="GO:0016020">
    <property type="term" value="C:membrane"/>
    <property type="evidence" value="ECO:0007669"/>
    <property type="project" value="TreeGrafter"/>
</dbReference>
<comment type="caution">
    <text evidence="3">The sequence shown here is derived from an EMBL/GenBank/DDBJ whole genome shotgun (WGS) entry which is preliminary data.</text>
</comment>
<dbReference type="InterPro" id="IPR029039">
    <property type="entry name" value="Flavoprotein-like_sf"/>
</dbReference>
<accession>A0A927BVS5</accession>
<dbReference type="PROSITE" id="PS50902">
    <property type="entry name" value="FLAVODOXIN_LIKE"/>
    <property type="match status" value="1"/>
</dbReference>
<evidence type="ECO:0000313" key="3">
    <source>
        <dbReference type="EMBL" id="MBD2847752.1"/>
    </source>
</evidence>
<reference evidence="3" key="1">
    <citation type="submission" date="2020-09" db="EMBL/GenBank/DDBJ databases">
        <title>A novel bacterium of genus Paenibacillus, isolated from South China Sea.</title>
        <authorList>
            <person name="Huang H."/>
            <person name="Mo K."/>
            <person name="Hu Y."/>
        </authorList>
    </citation>
    <scope>NUCLEOTIDE SEQUENCE</scope>
    <source>
        <strain evidence="3">IB182496</strain>
    </source>
</reference>
<keyword evidence="3" id="KW-0560">Oxidoreductase</keyword>
<keyword evidence="4" id="KW-1185">Reference proteome</keyword>
<dbReference type="FunFam" id="3.40.50.360:FF:000001">
    <property type="entry name" value="NAD(P)H dehydrogenase (Quinone) FQR1-like"/>
    <property type="match status" value="1"/>
</dbReference>
<dbReference type="RefSeq" id="WP_190920855.1">
    <property type="nucleotide sequence ID" value="NZ_JACXIZ010000044.1"/>
</dbReference>
<proteinExistence type="inferred from homology"/>